<dbReference type="Proteomes" id="UP000769157">
    <property type="component" value="Unassembled WGS sequence"/>
</dbReference>
<dbReference type="EC" id="5.2.1.8" evidence="9"/>
<dbReference type="PANTHER" id="PTHR10012:SF3">
    <property type="entry name" value="SERINE_THREONINE-PROTEIN PHOSPHATASE 2A ACTIVATOR 1"/>
    <property type="match status" value="1"/>
</dbReference>
<reference evidence="11" key="1">
    <citation type="journal article" date="2021" name="Open Biol.">
        <title>Shared evolutionary footprints suggest mitochondrial oxidative damage underlies multiple complex I losses in fungi.</title>
        <authorList>
            <person name="Schikora-Tamarit M.A."/>
            <person name="Marcet-Houben M."/>
            <person name="Nosek J."/>
            <person name="Gabaldon T."/>
        </authorList>
    </citation>
    <scope>NUCLEOTIDE SEQUENCE</scope>
    <source>
        <strain evidence="11">CBS6075</strain>
    </source>
</reference>
<comment type="caution">
    <text evidence="11">The sequence shown here is derived from an EMBL/GenBank/DDBJ whole genome shotgun (WGS) entry which is preliminary data.</text>
</comment>
<evidence type="ECO:0000256" key="8">
    <source>
        <dbReference type="ARBA" id="ARBA00023242"/>
    </source>
</evidence>
<evidence type="ECO:0000256" key="3">
    <source>
        <dbReference type="ARBA" id="ARBA00004496"/>
    </source>
</evidence>
<dbReference type="GO" id="GO:0005737">
    <property type="term" value="C:cytoplasm"/>
    <property type="evidence" value="ECO:0007669"/>
    <property type="project" value="UniProtKB-SubCell"/>
</dbReference>
<gene>
    <name evidence="11" type="ORF">OGAPHI_007029</name>
</gene>
<dbReference type="RefSeq" id="XP_046058146.1">
    <property type="nucleotide sequence ID" value="XM_046208380.1"/>
</dbReference>
<dbReference type="InterPro" id="IPR004327">
    <property type="entry name" value="Phstyr_phstse_ac"/>
</dbReference>
<dbReference type="InterPro" id="IPR037218">
    <property type="entry name" value="PTPA_sf"/>
</dbReference>
<dbReference type="Gene3D" id="1.20.120.1150">
    <property type="match status" value="1"/>
</dbReference>
<comment type="catalytic activity">
    <reaction evidence="1 9">
        <text>[protein]-peptidylproline (omega=180) = [protein]-peptidylproline (omega=0)</text>
        <dbReference type="Rhea" id="RHEA:16237"/>
        <dbReference type="Rhea" id="RHEA-COMP:10747"/>
        <dbReference type="Rhea" id="RHEA-COMP:10748"/>
        <dbReference type="ChEBI" id="CHEBI:83833"/>
        <dbReference type="ChEBI" id="CHEBI:83834"/>
        <dbReference type="EC" id="5.2.1.8"/>
    </reaction>
</comment>
<evidence type="ECO:0000256" key="5">
    <source>
        <dbReference type="ARBA" id="ARBA00022490"/>
    </source>
</evidence>
<sequence length="431" mass="49321">MSLPRIPLDDDTLHWSSPSKKIYCSGDVKNFLHSVAIDRIKSTLLLICQRVSLKNIPEGVLDRSLIESKEASRSALLDLPPPSSDFDPNILSTSVQHVIDFIAELNKLVDQTPPFPGPRRYGNMACRDWHDKLNKSVEGFIDQHLKPKCKFKFEDQYRGFVREAKYYILGSFGSRERLDYGTGHELSFMAFISSLLMCDILDQEVISGQELLTIFGKYYDLVKRMILTYTLEPAGSHGVWGLDDHFHLIYIIGSYQLVDFQTVGTDQKSTKALNFRMGLTPSAALNPTVIKQQCHRNLYFNAMAFVRRVKKGQFSEHSPLLYDISSSKTWEKIAQGLIKMYYGEVLSKFPVVQHFYFGEILFPWKDSDSGKELPESSPEAEAEVTTAPKLDYRSEAESAMHSMYQRREEELAKLIDKRPQSLHPTTRAPWK</sequence>
<dbReference type="Pfam" id="PF03095">
    <property type="entry name" value="PTPA"/>
    <property type="match status" value="1"/>
</dbReference>
<dbReference type="EMBL" id="JAEUBE010000504">
    <property type="protein sequence ID" value="KAH3660443.1"/>
    <property type="molecule type" value="Genomic_DNA"/>
</dbReference>
<name>A0A9P8NU77_9ASCO</name>
<feature type="region of interest" description="Disordered" evidence="10">
    <location>
        <begin position="371"/>
        <end position="391"/>
    </location>
</feature>
<evidence type="ECO:0000256" key="4">
    <source>
        <dbReference type="ARBA" id="ARBA00011019"/>
    </source>
</evidence>
<organism evidence="11 12">
    <name type="scientific">Ogataea philodendri</name>
    <dbReference type="NCBI Taxonomy" id="1378263"/>
    <lineage>
        <taxon>Eukaryota</taxon>
        <taxon>Fungi</taxon>
        <taxon>Dikarya</taxon>
        <taxon>Ascomycota</taxon>
        <taxon>Saccharomycotina</taxon>
        <taxon>Pichiomycetes</taxon>
        <taxon>Pichiales</taxon>
        <taxon>Pichiaceae</taxon>
        <taxon>Ogataea</taxon>
    </lineage>
</organism>
<keyword evidence="8" id="KW-0539">Nucleus</keyword>
<evidence type="ECO:0000256" key="6">
    <source>
        <dbReference type="ARBA" id="ARBA00023110"/>
    </source>
</evidence>
<dbReference type="GO" id="GO:0005634">
    <property type="term" value="C:nucleus"/>
    <property type="evidence" value="ECO:0007669"/>
    <property type="project" value="UniProtKB-SubCell"/>
</dbReference>
<dbReference type="GO" id="GO:0007052">
    <property type="term" value="P:mitotic spindle organization"/>
    <property type="evidence" value="ECO:0007669"/>
    <property type="project" value="TreeGrafter"/>
</dbReference>
<evidence type="ECO:0000313" key="11">
    <source>
        <dbReference type="EMBL" id="KAH3660443.1"/>
    </source>
</evidence>
<dbReference type="AlphaFoldDB" id="A0A9P8NU77"/>
<evidence type="ECO:0000256" key="2">
    <source>
        <dbReference type="ARBA" id="ARBA00004123"/>
    </source>
</evidence>
<keyword evidence="7 9" id="KW-0413">Isomerase</keyword>
<dbReference type="CDD" id="cd04087">
    <property type="entry name" value="PTPA"/>
    <property type="match status" value="1"/>
</dbReference>
<proteinExistence type="inferred from homology"/>
<dbReference type="GO" id="GO:0000159">
    <property type="term" value="C:protein phosphatase type 2A complex"/>
    <property type="evidence" value="ECO:0007669"/>
    <property type="project" value="TreeGrafter"/>
</dbReference>
<keyword evidence="5 9" id="KW-0963">Cytoplasm</keyword>
<comment type="function">
    <text evidence="9">PPIases accelerate the folding of proteins. It catalyzes the cis-trans isomerization of proline imidic peptide bonds in oligopeptides.</text>
</comment>
<keyword evidence="6 9" id="KW-0697">Rotamase</keyword>
<dbReference type="GeneID" id="70238993"/>
<dbReference type="GO" id="GO:0008160">
    <property type="term" value="F:protein tyrosine phosphatase activator activity"/>
    <property type="evidence" value="ECO:0007669"/>
    <property type="project" value="TreeGrafter"/>
</dbReference>
<evidence type="ECO:0000256" key="9">
    <source>
        <dbReference type="RuleBase" id="RU361210"/>
    </source>
</evidence>
<evidence type="ECO:0000256" key="7">
    <source>
        <dbReference type="ARBA" id="ARBA00023235"/>
    </source>
</evidence>
<dbReference type="OrthoDB" id="16120at2759"/>
<dbReference type="SUPFAM" id="SSF140984">
    <property type="entry name" value="PTPA-like"/>
    <property type="match status" value="1"/>
</dbReference>
<keyword evidence="12" id="KW-1185">Reference proteome</keyword>
<protein>
    <recommendedName>
        <fullName evidence="9">Serine/threonine-protein phosphatase 2A activator</fullName>
        <ecNumber evidence="9">5.2.1.8</ecNumber>
    </recommendedName>
    <alternativeName>
        <fullName evidence="9">Phosphotyrosyl phosphatase activator</fullName>
    </alternativeName>
</protein>
<dbReference type="PIRSF" id="PIRSF016325">
    <property type="entry name" value="Phstyr_phstse_ac"/>
    <property type="match status" value="1"/>
</dbReference>
<comment type="subcellular location">
    <subcellularLocation>
        <location evidence="3 9">Cytoplasm</location>
    </subcellularLocation>
    <subcellularLocation>
        <location evidence="2">Nucleus</location>
    </subcellularLocation>
</comment>
<comment type="similarity">
    <text evidence="4 9">Belongs to the PTPA-type PPIase family.</text>
</comment>
<dbReference type="PANTHER" id="PTHR10012">
    <property type="entry name" value="SERINE/THREONINE-PROTEIN PHOSPHATASE 2A REGULATORY SUBUNIT B"/>
    <property type="match status" value="1"/>
</dbReference>
<reference evidence="11" key="2">
    <citation type="submission" date="2021-01" db="EMBL/GenBank/DDBJ databases">
        <authorList>
            <person name="Schikora-Tamarit M.A."/>
        </authorList>
    </citation>
    <scope>NUCLEOTIDE SEQUENCE</scope>
    <source>
        <strain evidence="11">CBS6075</strain>
    </source>
</reference>
<evidence type="ECO:0000256" key="10">
    <source>
        <dbReference type="SAM" id="MobiDB-lite"/>
    </source>
</evidence>
<accession>A0A9P8NU77</accession>
<dbReference type="InterPro" id="IPR043170">
    <property type="entry name" value="PTPA_C_lid"/>
</dbReference>
<evidence type="ECO:0000313" key="12">
    <source>
        <dbReference type="Proteomes" id="UP000769157"/>
    </source>
</evidence>
<dbReference type="GO" id="GO:0003755">
    <property type="term" value="F:peptidyl-prolyl cis-trans isomerase activity"/>
    <property type="evidence" value="ECO:0007669"/>
    <property type="project" value="UniProtKB-KW"/>
</dbReference>
<evidence type="ECO:0000256" key="1">
    <source>
        <dbReference type="ARBA" id="ARBA00000971"/>
    </source>
</evidence>